<organism evidence="8 9">
    <name type="scientific">Parablautia intestinalis</name>
    <dbReference type="NCBI Taxonomy" id="2320100"/>
    <lineage>
        <taxon>Bacteria</taxon>
        <taxon>Bacillati</taxon>
        <taxon>Bacillota</taxon>
        <taxon>Clostridia</taxon>
        <taxon>Lachnospirales</taxon>
        <taxon>Lachnospiraceae</taxon>
        <taxon>Parablautia</taxon>
    </lineage>
</organism>
<dbReference type="OrthoDB" id="92465at2"/>
<accession>A0A3A9APR2</accession>
<dbReference type="GO" id="GO:0009401">
    <property type="term" value="P:phosphoenolpyruvate-dependent sugar phosphotransferase system"/>
    <property type="evidence" value="ECO:0007669"/>
    <property type="project" value="UniProtKB-KW"/>
</dbReference>
<keyword evidence="4" id="KW-0808">Transferase</keyword>
<dbReference type="PROSITE" id="PS00371">
    <property type="entry name" value="PTS_EIIA_TYPE_1_HIS"/>
    <property type="match status" value="1"/>
</dbReference>
<dbReference type="Gene3D" id="2.70.70.10">
    <property type="entry name" value="Glucose Permease (Domain IIA)"/>
    <property type="match status" value="1"/>
</dbReference>
<feature type="domain" description="PTS EIIA type-1" evidence="7">
    <location>
        <begin position="32"/>
        <end position="136"/>
    </location>
</feature>
<dbReference type="EMBL" id="RAYQ01000022">
    <property type="protein sequence ID" value="RKI89523.1"/>
    <property type="molecule type" value="Genomic_DNA"/>
</dbReference>
<dbReference type="NCBIfam" id="TIGR00830">
    <property type="entry name" value="PTBA"/>
    <property type="match status" value="1"/>
</dbReference>
<comment type="subcellular location">
    <subcellularLocation>
        <location evidence="1">Cytoplasm</location>
    </subcellularLocation>
</comment>
<keyword evidence="2" id="KW-0813">Transport</keyword>
<comment type="caution">
    <text evidence="8">The sequence shown here is derived from an EMBL/GenBank/DDBJ whole genome shotgun (WGS) entry which is preliminary data.</text>
</comment>
<dbReference type="PROSITE" id="PS51093">
    <property type="entry name" value="PTS_EIIA_TYPE_1"/>
    <property type="match status" value="1"/>
</dbReference>
<dbReference type="SUPFAM" id="SSF51261">
    <property type="entry name" value="Duplicated hybrid motif"/>
    <property type="match status" value="1"/>
</dbReference>
<dbReference type="Proteomes" id="UP000280696">
    <property type="component" value="Unassembled WGS sequence"/>
</dbReference>
<dbReference type="PANTHER" id="PTHR45008:SF1">
    <property type="entry name" value="PTS SYSTEM GLUCOSE-SPECIFIC EIIA COMPONENT"/>
    <property type="match status" value="1"/>
</dbReference>
<keyword evidence="6" id="KW-0418">Kinase</keyword>
<dbReference type="InterPro" id="IPR001127">
    <property type="entry name" value="PTS_EIIA_1_perm"/>
</dbReference>
<keyword evidence="9" id="KW-1185">Reference proteome</keyword>
<keyword evidence="5" id="KW-0598">Phosphotransferase system</keyword>
<evidence type="ECO:0000256" key="5">
    <source>
        <dbReference type="ARBA" id="ARBA00022683"/>
    </source>
</evidence>
<protein>
    <submittedName>
        <fullName evidence="8">PTS glucose transporter subunit IIA</fullName>
    </submittedName>
</protein>
<evidence type="ECO:0000256" key="4">
    <source>
        <dbReference type="ARBA" id="ARBA00022679"/>
    </source>
</evidence>
<sequence>MKLFQNIFAKDSGIDIGAPVAGTLISITEVNDPTFSGEILGKGVAVIPSGTQICAPVDGTVSTVFPTGHAAAMTSKEGVEVLIHVGLDTVKLEGKHFTIHASEGQEVKKGDLLLEADIEQIKAEGYDITTPIVICNSDEYSEFHMAGPGDVSLGDNILNLKK</sequence>
<evidence type="ECO:0000313" key="9">
    <source>
        <dbReference type="Proteomes" id="UP000280696"/>
    </source>
</evidence>
<dbReference type="GO" id="GO:0005737">
    <property type="term" value="C:cytoplasm"/>
    <property type="evidence" value="ECO:0007669"/>
    <property type="project" value="UniProtKB-SubCell"/>
</dbReference>
<gene>
    <name evidence="8" type="ORF">D7V94_18000</name>
</gene>
<evidence type="ECO:0000256" key="1">
    <source>
        <dbReference type="ARBA" id="ARBA00004496"/>
    </source>
</evidence>
<dbReference type="PANTHER" id="PTHR45008">
    <property type="entry name" value="PTS SYSTEM GLUCOSE-SPECIFIC EIIA COMPONENT"/>
    <property type="match status" value="1"/>
</dbReference>
<evidence type="ECO:0000256" key="3">
    <source>
        <dbReference type="ARBA" id="ARBA00022597"/>
    </source>
</evidence>
<dbReference type="InterPro" id="IPR011055">
    <property type="entry name" value="Dup_hybrid_motif"/>
</dbReference>
<evidence type="ECO:0000313" key="8">
    <source>
        <dbReference type="EMBL" id="RKI89523.1"/>
    </source>
</evidence>
<name>A0A3A9APR2_9FIRM</name>
<dbReference type="FunFam" id="2.70.70.10:FF:000001">
    <property type="entry name" value="PTS system glucose-specific IIA component"/>
    <property type="match status" value="1"/>
</dbReference>
<dbReference type="InterPro" id="IPR050890">
    <property type="entry name" value="PTS_EIIA_component"/>
</dbReference>
<dbReference type="Pfam" id="PF00358">
    <property type="entry name" value="PTS_EIIA_1"/>
    <property type="match status" value="1"/>
</dbReference>
<evidence type="ECO:0000256" key="2">
    <source>
        <dbReference type="ARBA" id="ARBA00022448"/>
    </source>
</evidence>
<evidence type="ECO:0000259" key="7">
    <source>
        <dbReference type="PROSITE" id="PS51093"/>
    </source>
</evidence>
<evidence type="ECO:0000256" key="6">
    <source>
        <dbReference type="ARBA" id="ARBA00022777"/>
    </source>
</evidence>
<reference evidence="8 9" key="1">
    <citation type="submission" date="2018-09" db="EMBL/GenBank/DDBJ databases">
        <title>Murine metabolic-syndrome-specific gut microbial biobank.</title>
        <authorList>
            <person name="Liu C."/>
        </authorList>
    </citation>
    <scope>NUCLEOTIDE SEQUENCE [LARGE SCALE GENOMIC DNA]</scope>
    <source>
        <strain evidence="8 9">0.1xD8-82</strain>
    </source>
</reference>
<dbReference type="RefSeq" id="WP_120471709.1">
    <property type="nucleotide sequence ID" value="NZ_CATAJS010000114.1"/>
</dbReference>
<dbReference type="GO" id="GO:0016301">
    <property type="term" value="F:kinase activity"/>
    <property type="evidence" value="ECO:0007669"/>
    <property type="project" value="UniProtKB-KW"/>
</dbReference>
<keyword evidence="3 8" id="KW-0762">Sugar transport</keyword>
<proteinExistence type="predicted"/>
<dbReference type="AlphaFoldDB" id="A0A3A9APR2"/>